<organism evidence="8 9">
    <name type="scientific">Tenebrio molitor</name>
    <name type="common">Yellow mealworm beetle</name>
    <dbReference type="NCBI Taxonomy" id="7067"/>
    <lineage>
        <taxon>Eukaryota</taxon>
        <taxon>Metazoa</taxon>
        <taxon>Ecdysozoa</taxon>
        <taxon>Arthropoda</taxon>
        <taxon>Hexapoda</taxon>
        <taxon>Insecta</taxon>
        <taxon>Pterygota</taxon>
        <taxon>Neoptera</taxon>
        <taxon>Endopterygota</taxon>
        <taxon>Coleoptera</taxon>
        <taxon>Polyphaga</taxon>
        <taxon>Cucujiformia</taxon>
        <taxon>Tenebrionidae</taxon>
        <taxon>Tenebrio</taxon>
    </lineage>
</organism>
<comment type="similarity">
    <text evidence="1">Belongs to the AB hydrolase superfamily. Lipase family.</text>
</comment>
<protein>
    <recommendedName>
        <fullName evidence="7">Partial AB-hydrolase lipase domain-containing protein</fullName>
    </recommendedName>
</protein>
<keyword evidence="6" id="KW-0325">Glycoprotein</keyword>
<dbReference type="AlphaFoldDB" id="A0A8J6HP96"/>
<dbReference type="PANTHER" id="PTHR11005">
    <property type="entry name" value="LYSOSOMAL ACID LIPASE-RELATED"/>
    <property type="match status" value="1"/>
</dbReference>
<feature type="domain" description="Partial AB-hydrolase lipase" evidence="7">
    <location>
        <begin position="103"/>
        <end position="159"/>
    </location>
</feature>
<evidence type="ECO:0000256" key="6">
    <source>
        <dbReference type="ARBA" id="ARBA00023180"/>
    </source>
</evidence>
<evidence type="ECO:0000256" key="2">
    <source>
        <dbReference type="ARBA" id="ARBA00022729"/>
    </source>
</evidence>
<comment type="caution">
    <text evidence="8">The sequence shown here is derived from an EMBL/GenBank/DDBJ whole genome shotgun (WGS) entry which is preliminary data.</text>
</comment>
<proteinExistence type="inferred from homology"/>
<dbReference type="GO" id="GO:0016787">
    <property type="term" value="F:hydrolase activity"/>
    <property type="evidence" value="ECO:0007669"/>
    <property type="project" value="UniProtKB-KW"/>
</dbReference>
<keyword evidence="3" id="KW-0378">Hydrolase</keyword>
<keyword evidence="9" id="KW-1185">Reference proteome</keyword>
<dbReference type="InterPro" id="IPR029058">
    <property type="entry name" value="AB_hydrolase_fold"/>
</dbReference>
<dbReference type="InterPro" id="IPR006693">
    <property type="entry name" value="AB_hydrolase_lipase"/>
</dbReference>
<gene>
    <name evidence="8" type="ORF">GEV33_004482</name>
</gene>
<evidence type="ECO:0000256" key="5">
    <source>
        <dbReference type="ARBA" id="ARBA00023098"/>
    </source>
</evidence>
<dbReference type="Gene3D" id="3.40.50.1820">
    <property type="entry name" value="alpha/beta hydrolase"/>
    <property type="match status" value="1"/>
</dbReference>
<name>A0A8J6HP96_TENMO</name>
<evidence type="ECO:0000256" key="3">
    <source>
        <dbReference type="ARBA" id="ARBA00022801"/>
    </source>
</evidence>
<dbReference type="EMBL" id="JABDTM020017923">
    <property type="protein sequence ID" value="KAH0818309.1"/>
    <property type="molecule type" value="Genomic_DNA"/>
</dbReference>
<accession>A0A8J6HP96</accession>
<evidence type="ECO:0000313" key="9">
    <source>
        <dbReference type="Proteomes" id="UP000719412"/>
    </source>
</evidence>
<keyword evidence="4" id="KW-0442">Lipid degradation</keyword>
<evidence type="ECO:0000256" key="1">
    <source>
        <dbReference type="ARBA" id="ARBA00010701"/>
    </source>
</evidence>
<keyword evidence="5" id="KW-0443">Lipid metabolism</keyword>
<dbReference type="GO" id="GO:0016042">
    <property type="term" value="P:lipid catabolic process"/>
    <property type="evidence" value="ECO:0007669"/>
    <property type="project" value="UniProtKB-KW"/>
</dbReference>
<evidence type="ECO:0000259" key="7">
    <source>
        <dbReference type="Pfam" id="PF04083"/>
    </source>
</evidence>
<reference evidence="8" key="2">
    <citation type="submission" date="2021-08" db="EMBL/GenBank/DDBJ databases">
        <authorList>
            <person name="Eriksson T."/>
        </authorList>
    </citation>
    <scope>NUCLEOTIDE SEQUENCE</scope>
    <source>
        <strain evidence="8">Stoneville</strain>
        <tissue evidence="8">Whole head</tissue>
    </source>
</reference>
<evidence type="ECO:0000313" key="8">
    <source>
        <dbReference type="EMBL" id="KAH0818309.1"/>
    </source>
</evidence>
<dbReference type="SUPFAM" id="SSF53474">
    <property type="entry name" value="alpha/beta-Hydrolases"/>
    <property type="match status" value="1"/>
</dbReference>
<keyword evidence="2" id="KW-0732">Signal</keyword>
<dbReference type="FunFam" id="3.40.50.1820:FF:000021">
    <property type="entry name" value="Lipase"/>
    <property type="match status" value="1"/>
</dbReference>
<dbReference type="Proteomes" id="UP000719412">
    <property type="component" value="Unassembled WGS sequence"/>
</dbReference>
<reference evidence="8" key="1">
    <citation type="journal article" date="2020" name="J Insects Food Feed">
        <title>The yellow mealworm (Tenebrio molitor) genome: a resource for the emerging insects as food and feed industry.</title>
        <authorList>
            <person name="Eriksson T."/>
            <person name="Andere A."/>
            <person name="Kelstrup H."/>
            <person name="Emery V."/>
            <person name="Picard C."/>
        </authorList>
    </citation>
    <scope>NUCLEOTIDE SEQUENCE</scope>
    <source>
        <strain evidence="8">Stoneville</strain>
        <tissue evidence="8">Whole head</tissue>
    </source>
</reference>
<evidence type="ECO:0000256" key="4">
    <source>
        <dbReference type="ARBA" id="ARBA00022963"/>
    </source>
</evidence>
<sequence>MVVAKLSEKRRDESFSKKITQYWANARKFSKQVIKKSTAIHSKLVFGVEVRLAGERSAMRFVYLLVLCLPLIRCEHDEISANCIPQPGVSCPSGNPDVDLDTVQIARRHGYPAESHLIATEDGYILTLNRIPGPKSGERGGQPVFLQHGLLSSSTDWVVAGNASLAFMLADAGYDVWMGNARGNTYSKAHMNLSISSAQYWNFTWHEMGVYDLPAALYFVSNTTNKPGEIIYVGHSMGTTMFFVFATLNRQAAKNVKLMAALAPVVYMTHVKSPIRYLSPFTTDFEWLAKYLGVNQFLPNNKILKFLSYDCELLNIDKTICEDIIFAFCGFDKTEFNEDLLPVVLSHDPAGSSTKTVLHYAQEIKYDGKFQQYDYGPAGNKIKYGTLTPPQYKLLNIKVPTYLMYAVNDWLSSYIDVIRLSQNLTNNVGLYRVPLEAFNHVDYLFGKHAATLVYKPLMKVMMNYTEDMY</sequence>
<dbReference type="Pfam" id="PF04083">
    <property type="entry name" value="Abhydro_lipase"/>
    <property type="match status" value="1"/>
</dbReference>